<dbReference type="Pfam" id="PF17683">
    <property type="entry name" value="TFIIF_beta_N"/>
    <property type="match status" value="1"/>
</dbReference>
<dbReference type="VEuPathDB" id="FungiDB:I7I51_06617"/>
<evidence type="ECO:0000259" key="7">
    <source>
        <dbReference type="Pfam" id="PF17683"/>
    </source>
</evidence>
<evidence type="ECO:0000256" key="3">
    <source>
        <dbReference type="ARBA" id="ARBA00023125"/>
    </source>
</evidence>
<feature type="compositionally biased region" description="Basic and acidic residues" evidence="6">
    <location>
        <begin position="137"/>
        <end position="151"/>
    </location>
</feature>
<dbReference type="EMBL" id="CP069115">
    <property type="protein sequence ID" value="QSS65768.1"/>
    <property type="molecule type" value="Genomic_DNA"/>
</dbReference>
<proteinExistence type="predicted"/>
<dbReference type="InterPro" id="IPR040504">
    <property type="entry name" value="TFIIF_beta_N"/>
</dbReference>
<organism evidence="8 9">
    <name type="scientific">Ajellomyces capsulatus</name>
    <name type="common">Darling's disease fungus</name>
    <name type="synonym">Histoplasma capsulatum</name>
    <dbReference type="NCBI Taxonomy" id="5037"/>
    <lineage>
        <taxon>Eukaryota</taxon>
        <taxon>Fungi</taxon>
        <taxon>Dikarya</taxon>
        <taxon>Ascomycota</taxon>
        <taxon>Pezizomycotina</taxon>
        <taxon>Eurotiomycetes</taxon>
        <taxon>Eurotiomycetidae</taxon>
        <taxon>Onygenales</taxon>
        <taxon>Ajellomycetaceae</taxon>
        <taxon>Histoplasma</taxon>
    </lineage>
</organism>
<gene>
    <name evidence="8" type="primary">TFG2</name>
    <name evidence="8" type="ORF">I7I51_06617</name>
</gene>
<dbReference type="GO" id="GO:0006367">
    <property type="term" value="P:transcription initiation at RNA polymerase II promoter"/>
    <property type="evidence" value="ECO:0007669"/>
    <property type="project" value="InterPro"/>
</dbReference>
<comment type="subcellular location">
    <subcellularLocation>
        <location evidence="1">Nucleus</location>
    </subcellularLocation>
</comment>
<feature type="compositionally biased region" description="Basic and acidic residues" evidence="6">
    <location>
        <begin position="113"/>
        <end position="124"/>
    </location>
</feature>
<evidence type="ECO:0000256" key="5">
    <source>
        <dbReference type="ARBA" id="ARBA00023242"/>
    </source>
</evidence>
<feature type="region of interest" description="Disordered" evidence="6">
    <location>
        <begin position="108"/>
        <end position="174"/>
    </location>
</feature>
<accession>A0A8A1MGN1</accession>
<dbReference type="SUPFAM" id="SSF50916">
    <property type="entry name" value="Rap30/74 interaction domains"/>
    <property type="match status" value="1"/>
</dbReference>
<evidence type="ECO:0000256" key="1">
    <source>
        <dbReference type="ARBA" id="ARBA00004123"/>
    </source>
</evidence>
<sequence length="174" mass="19861">MASGPGPGGQRIKQEPSPIPMLKPDPDAKPETSGPVSDDDIYEDTGDLDFSNSMQDVWLTRIPKMLWENWSRLEDDEEVQIGSIRVEGGPTDIKRVCASLSMSFSRIGYYSKSENKNNKNNEEKKKKKKKKRKKRSRMEDHTYMSRQKESLGNEAIARNGNPTLGKQYQNKRQP</sequence>
<evidence type="ECO:0000256" key="6">
    <source>
        <dbReference type="SAM" id="MobiDB-lite"/>
    </source>
</evidence>
<dbReference type="GO" id="GO:0005634">
    <property type="term" value="C:nucleus"/>
    <property type="evidence" value="ECO:0007669"/>
    <property type="project" value="UniProtKB-SubCell"/>
</dbReference>
<dbReference type="InterPro" id="IPR011039">
    <property type="entry name" value="TFIIF_interaction"/>
</dbReference>
<dbReference type="Proteomes" id="UP000663671">
    <property type="component" value="Chromosome 3"/>
</dbReference>
<feature type="compositionally biased region" description="Polar residues" evidence="6">
    <location>
        <begin position="160"/>
        <end position="174"/>
    </location>
</feature>
<evidence type="ECO:0000313" key="9">
    <source>
        <dbReference type="Proteomes" id="UP000663671"/>
    </source>
</evidence>
<protein>
    <submittedName>
        <fullName evidence="8">Transcription initiation factor iif</fullName>
    </submittedName>
</protein>
<reference evidence="8" key="1">
    <citation type="submission" date="2021-01" db="EMBL/GenBank/DDBJ databases">
        <title>Chromosome-level genome assembly of a human fungal pathogen reveals clustering of transcriptionally co-regulated genes.</title>
        <authorList>
            <person name="Voorhies M."/>
            <person name="Cohen S."/>
            <person name="Shea T.P."/>
            <person name="Petrus S."/>
            <person name="Munoz J.F."/>
            <person name="Poplawski S."/>
            <person name="Goldman W.E."/>
            <person name="Michael T."/>
            <person name="Cuomo C.A."/>
            <person name="Sil A."/>
            <person name="Beyhan S."/>
        </authorList>
    </citation>
    <scope>NUCLEOTIDE SEQUENCE</scope>
    <source>
        <strain evidence="8">WU24</strain>
    </source>
</reference>
<dbReference type="GO" id="GO:0003677">
    <property type="term" value="F:DNA binding"/>
    <property type="evidence" value="ECO:0007669"/>
    <property type="project" value="UniProtKB-KW"/>
</dbReference>
<feature type="region of interest" description="Disordered" evidence="6">
    <location>
        <begin position="1"/>
        <end position="49"/>
    </location>
</feature>
<dbReference type="OrthoDB" id="26094at2759"/>
<feature type="domain" description="TFIIF beta subunit N-terminal" evidence="7">
    <location>
        <begin position="55"/>
        <end position="92"/>
    </location>
</feature>
<name>A0A8A1MGN1_AJECA</name>
<keyword evidence="5" id="KW-0539">Nucleus</keyword>
<evidence type="ECO:0000256" key="4">
    <source>
        <dbReference type="ARBA" id="ARBA00023163"/>
    </source>
</evidence>
<evidence type="ECO:0000313" key="8">
    <source>
        <dbReference type="EMBL" id="QSS65768.1"/>
    </source>
</evidence>
<feature type="compositionally biased region" description="Basic residues" evidence="6">
    <location>
        <begin position="125"/>
        <end position="136"/>
    </location>
</feature>
<keyword evidence="3" id="KW-0238">DNA-binding</keyword>
<dbReference type="AlphaFoldDB" id="A0A8A1MGN1"/>
<keyword evidence="4" id="KW-0804">Transcription</keyword>
<evidence type="ECO:0000256" key="2">
    <source>
        <dbReference type="ARBA" id="ARBA00023015"/>
    </source>
</evidence>
<feature type="compositionally biased region" description="Acidic residues" evidence="6">
    <location>
        <begin position="37"/>
        <end position="47"/>
    </location>
</feature>
<keyword evidence="2" id="KW-0805">Transcription regulation</keyword>